<organism evidence="3 4">
    <name type="scientific">Burkholderia lata (strain ATCC 17760 / DSM 23089 / LMG 22485 / NCIMB 9086 / R18194 / 383)</name>
    <dbReference type="NCBI Taxonomy" id="482957"/>
    <lineage>
        <taxon>Bacteria</taxon>
        <taxon>Pseudomonadati</taxon>
        <taxon>Pseudomonadota</taxon>
        <taxon>Betaproteobacteria</taxon>
        <taxon>Burkholderiales</taxon>
        <taxon>Burkholderiaceae</taxon>
        <taxon>Burkholderia</taxon>
        <taxon>Burkholderia cepacia complex</taxon>
    </lineage>
</organism>
<proteinExistence type="predicted"/>
<keyword evidence="1" id="KW-0732">Signal</keyword>
<dbReference type="Proteomes" id="UP000494260">
    <property type="component" value="Unassembled WGS sequence"/>
</dbReference>
<dbReference type="PANTHER" id="PTHR37089">
    <property type="entry name" value="PROTEIN U-RELATED"/>
    <property type="match status" value="1"/>
</dbReference>
<name>A0A6P2WAS2_BURL3</name>
<feature type="signal peptide" evidence="1">
    <location>
        <begin position="1"/>
        <end position="22"/>
    </location>
</feature>
<feature type="domain" description="Spore coat protein U/FanG" evidence="2">
    <location>
        <begin position="29"/>
        <end position="168"/>
    </location>
</feature>
<keyword evidence="3" id="KW-0946">Virion</keyword>
<dbReference type="EMBL" id="CABVQH010000015">
    <property type="protein sequence ID" value="VWC98695.1"/>
    <property type="molecule type" value="Genomic_DNA"/>
</dbReference>
<dbReference type="InterPro" id="IPR007893">
    <property type="entry name" value="Spore_coat_U/FanG"/>
</dbReference>
<keyword evidence="3" id="KW-0167">Capsid protein</keyword>
<dbReference type="InterPro" id="IPR053167">
    <property type="entry name" value="Spore_coat_component"/>
</dbReference>
<sequence length="171" mass="17025">MRMRNGAVVLAGVLALPAVGVADTLLPNTKTFAVTAQIVAGCGLVGTERNFGLLDFGTQPAVASGRVSAGAQGSVLQIECTPGTLLQLAVDGGLRPGAAGTQRNLQGPGGALIAYRLYVDASLTQALGIGQTVSIPVSGVISLPIYGALDLPGGTSPAGTYTDTAQVTVSY</sequence>
<evidence type="ECO:0000256" key="1">
    <source>
        <dbReference type="SAM" id="SignalP"/>
    </source>
</evidence>
<gene>
    <name evidence="3" type="ORF">BLA18109_04415</name>
</gene>
<dbReference type="RefSeq" id="WP_254609510.1">
    <property type="nucleotide sequence ID" value="NZ_CABVQH010000015.1"/>
</dbReference>
<reference evidence="3 4" key="1">
    <citation type="submission" date="2019-09" db="EMBL/GenBank/DDBJ databases">
        <authorList>
            <person name="Depoorter E."/>
        </authorList>
    </citation>
    <scope>NUCLEOTIDE SEQUENCE [LARGE SCALE GENOMIC DNA]</scope>
    <source>
        <strain evidence="3">R-18109</strain>
    </source>
</reference>
<dbReference type="SMART" id="SM00972">
    <property type="entry name" value="SCPU"/>
    <property type="match status" value="1"/>
</dbReference>
<dbReference type="AlphaFoldDB" id="A0A6P2WAS2"/>
<evidence type="ECO:0000259" key="2">
    <source>
        <dbReference type="Pfam" id="PF05229"/>
    </source>
</evidence>
<feature type="chain" id="PRO_5026818720" evidence="1">
    <location>
        <begin position="23"/>
        <end position="171"/>
    </location>
</feature>
<accession>A0A6P2WAS2</accession>
<dbReference type="PANTHER" id="PTHR37089:SF3">
    <property type="entry name" value="EXPORTED PROTEIN"/>
    <property type="match status" value="1"/>
</dbReference>
<protein>
    <submittedName>
        <fullName evidence="3">Spore coat protein U domain-contain protein</fullName>
    </submittedName>
</protein>
<dbReference type="Pfam" id="PF05229">
    <property type="entry name" value="SCPU"/>
    <property type="match status" value="1"/>
</dbReference>
<evidence type="ECO:0000313" key="3">
    <source>
        <dbReference type="EMBL" id="VWC98695.1"/>
    </source>
</evidence>
<evidence type="ECO:0000313" key="4">
    <source>
        <dbReference type="Proteomes" id="UP000494260"/>
    </source>
</evidence>